<dbReference type="GO" id="GO:0008745">
    <property type="term" value="F:N-acetylmuramoyl-L-alanine amidase activity"/>
    <property type="evidence" value="ECO:0007669"/>
    <property type="project" value="InterPro"/>
</dbReference>
<dbReference type="Gene3D" id="2.30.30.40">
    <property type="entry name" value="SH3 Domains"/>
    <property type="match status" value="1"/>
</dbReference>
<dbReference type="InterPro" id="IPR003646">
    <property type="entry name" value="SH3-like_bac-type"/>
</dbReference>
<dbReference type="Proteomes" id="UP000706333">
    <property type="component" value="Unassembled WGS sequence"/>
</dbReference>
<protein>
    <recommendedName>
        <fullName evidence="1">N-acetylmuramoyl-L-alanine amidase domain-containing protein</fullName>
    </recommendedName>
</protein>
<dbReference type="GO" id="GO:0009253">
    <property type="term" value="P:peptidoglycan catabolic process"/>
    <property type="evidence" value="ECO:0007669"/>
    <property type="project" value="InterPro"/>
</dbReference>
<evidence type="ECO:0000313" key="3">
    <source>
        <dbReference type="Proteomes" id="UP000706333"/>
    </source>
</evidence>
<reference evidence="2" key="1">
    <citation type="submission" date="2017-05" db="EMBL/GenBank/DDBJ databases">
        <authorList>
            <person name="Imhoff J.F."/>
            <person name="Rahn T."/>
            <person name="Kuenzel S."/>
            <person name="Neulinger S.C."/>
        </authorList>
    </citation>
    <scope>NUCLEOTIDE SEQUENCE</scope>
    <source>
        <strain evidence="2">LMG 28126</strain>
    </source>
</reference>
<feature type="domain" description="N-acetylmuramoyl-L-alanine amidase" evidence="1">
    <location>
        <begin position="4"/>
        <end position="140"/>
    </location>
</feature>
<evidence type="ECO:0000259" key="1">
    <source>
        <dbReference type="SMART" id="SM00644"/>
    </source>
</evidence>
<gene>
    <name evidence="2" type="ORF">CCR87_10690</name>
</gene>
<name>A0A934TL24_9RHOB</name>
<dbReference type="Pfam" id="PF08239">
    <property type="entry name" value="SH3_3"/>
    <property type="match status" value="1"/>
</dbReference>
<evidence type="ECO:0000313" key="2">
    <source>
        <dbReference type="EMBL" id="MBK5927790.1"/>
    </source>
</evidence>
<dbReference type="InterPro" id="IPR002502">
    <property type="entry name" value="Amidase_domain"/>
</dbReference>
<dbReference type="AlphaFoldDB" id="A0A934TL24"/>
<proteinExistence type="predicted"/>
<dbReference type="SMART" id="SM00644">
    <property type="entry name" value="Ami_2"/>
    <property type="match status" value="1"/>
</dbReference>
<comment type="caution">
    <text evidence="2">The sequence shown here is derived from an EMBL/GenBank/DDBJ whole genome shotgun (WGS) entry which is preliminary data.</text>
</comment>
<reference evidence="2" key="2">
    <citation type="journal article" date="2020" name="Microorganisms">
        <title>Osmotic Adaptation and Compatible Solute Biosynthesis of Phototrophic Bacteria as Revealed from Genome Analyses.</title>
        <authorList>
            <person name="Imhoff J.F."/>
            <person name="Rahn T."/>
            <person name="Kunzel S."/>
            <person name="Keller A."/>
            <person name="Neulinger S.C."/>
        </authorList>
    </citation>
    <scope>NUCLEOTIDE SEQUENCE</scope>
    <source>
        <strain evidence="2">LMG 28126</strain>
    </source>
</reference>
<organism evidence="2 3">
    <name type="scientific">Rhodobaculum claviforme</name>
    <dbReference type="NCBI Taxonomy" id="1549854"/>
    <lineage>
        <taxon>Bacteria</taxon>
        <taxon>Pseudomonadati</taxon>
        <taxon>Pseudomonadota</taxon>
        <taxon>Alphaproteobacteria</taxon>
        <taxon>Rhodobacterales</taxon>
        <taxon>Paracoccaceae</taxon>
        <taxon>Rhodobaculum</taxon>
    </lineage>
</organism>
<dbReference type="RefSeq" id="WP_201157544.1">
    <property type="nucleotide sequence ID" value="NZ_NHSD01000274.1"/>
</dbReference>
<dbReference type="SUPFAM" id="SSF55846">
    <property type="entry name" value="N-acetylmuramoyl-L-alanine amidase-like"/>
    <property type="match status" value="1"/>
</dbReference>
<keyword evidence="3" id="KW-1185">Reference proteome</keyword>
<dbReference type="Gene3D" id="3.40.80.10">
    <property type="entry name" value="Peptidoglycan recognition protein-like"/>
    <property type="match status" value="1"/>
</dbReference>
<dbReference type="InterPro" id="IPR036505">
    <property type="entry name" value="Amidase/PGRP_sf"/>
</dbReference>
<dbReference type="Pfam" id="PF01510">
    <property type="entry name" value="Amidase_2"/>
    <property type="match status" value="1"/>
</dbReference>
<dbReference type="EMBL" id="NHSD01000274">
    <property type="protein sequence ID" value="MBK5927790.1"/>
    <property type="molecule type" value="Genomic_DNA"/>
</dbReference>
<sequence>MTGVPADWMPRAAMRRIHVHWTAGRHAPNATDQRAYHILVCGDGSLRRGNTSIEANAPGSGLRPAAHTLNANTGAIGVALCCMFRARESPFDAGPDPLTEAQWQAAIAAIAQLAHRYAIPVTPRTILTHAEVGPNLNIPQRNKWDITRLPFDPDCQGAQAVGDKLRRAVAARLDGMSGTVEDLPSDPALKLPRFRVSGVAPSRLNFRRAPDGERAGALPEGTRVERLAVVGDWWQVRTPAGYVGWVWSSYLTAV</sequence>
<accession>A0A934TL24</accession>